<proteinExistence type="inferred from homology"/>
<evidence type="ECO:0000313" key="8">
    <source>
        <dbReference type="EMBL" id="PIW19109.1"/>
    </source>
</evidence>
<reference evidence="8 9" key="1">
    <citation type="submission" date="2017-09" db="EMBL/GenBank/DDBJ databases">
        <title>Depth-based differentiation of microbial function through sediment-hosted aquifers and enrichment of novel symbionts in the deep terrestrial subsurface.</title>
        <authorList>
            <person name="Probst A.J."/>
            <person name="Ladd B."/>
            <person name="Jarett J.K."/>
            <person name="Geller-Mcgrath D.E."/>
            <person name="Sieber C.M."/>
            <person name="Emerson J.B."/>
            <person name="Anantharaman K."/>
            <person name="Thomas B.C."/>
            <person name="Malmstrom R."/>
            <person name="Stieglmeier M."/>
            <person name="Klingl A."/>
            <person name="Woyke T."/>
            <person name="Ryan C.M."/>
            <person name="Banfield J.F."/>
        </authorList>
    </citation>
    <scope>NUCLEOTIDE SEQUENCE [LARGE SCALE GENOMIC DNA]</scope>
    <source>
        <strain evidence="8">CG17_big_fil_post_rev_8_21_14_2_50_48_46</strain>
    </source>
</reference>
<keyword evidence="4" id="KW-0319">Glycerol metabolism</keyword>
<sequence length="330" mass="37334">MGTLASASLAHKPQPLVIAHRGACGLFPEHTLAAYREAIQEGADFIEPDVVSTKDGVLVVRHENNLVDTTDVAVKFPKRKRTKTIDGQAVTGWFSEDFTLKELKTLWAKQRFDFRPQQENGKYEIPTLEEVLQLLKNHQLKTGMRIGVYPETKHPSYFKKLGLPLEDRLLGLLKRYGYETASDPVFIQSFEVENLQQLNQKTSIRLIQLVESEGQPADFGLRKDKRTYSDLLSPEGLRFVSSYANGLGPPKQILVKPQGDRLVSTGLLELAHRHGLAVHPWTFRNESQFLAPQFKQDPAAEYAFYYQLGVDGVFSEFPDLARKGLKQEQP</sequence>
<evidence type="ECO:0000256" key="3">
    <source>
        <dbReference type="ARBA" id="ARBA00022729"/>
    </source>
</evidence>
<name>A0A2M7GAE9_9BACT</name>
<gene>
    <name evidence="8" type="ORF">COW36_02220</name>
</gene>
<dbReference type="EC" id="3.1.4.46" evidence="2"/>
<comment type="caution">
    <text evidence="8">The sequence shown here is derived from an EMBL/GenBank/DDBJ whole genome shotgun (WGS) entry which is preliminary data.</text>
</comment>
<dbReference type="PROSITE" id="PS51704">
    <property type="entry name" value="GP_PDE"/>
    <property type="match status" value="1"/>
</dbReference>
<keyword evidence="5" id="KW-0378">Hydrolase</keyword>
<dbReference type="GO" id="GO:0006071">
    <property type="term" value="P:glycerol metabolic process"/>
    <property type="evidence" value="ECO:0007669"/>
    <property type="project" value="UniProtKB-KW"/>
</dbReference>
<comment type="catalytic activity">
    <reaction evidence="6">
        <text>a sn-glycero-3-phosphodiester + H2O = an alcohol + sn-glycerol 3-phosphate + H(+)</text>
        <dbReference type="Rhea" id="RHEA:12969"/>
        <dbReference type="ChEBI" id="CHEBI:15377"/>
        <dbReference type="ChEBI" id="CHEBI:15378"/>
        <dbReference type="ChEBI" id="CHEBI:30879"/>
        <dbReference type="ChEBI" id="CHEBI:57597"/>
        <dbReference type="ChEBI" id="CHEBI:83408"/>
        <dbReference type="EC" id="3.1.4.46"/>
    </reaction>
</comment>
<dbReference type="GO" id="GO:0008889">
    <property type="term" value="F:glycerophosphodiester phosphodiesterase activity"/>
    <property type="evidence" value="ECO:0007669"/>
    <property type="project" value="UniProtKB-EC"/>
</dbReference>
<dbReference type="CDD" id="cd08602">
    <property type="entry name" value="GDPD_ScGlpQ1_like"/>
    <property type="match status" value="1"/>
</dbReference>
<dbReference type="PANTHER" id="PTHR43620">
    <property type="entry name" value="GLYCEROPHOSPHORYL DIESTER PHOSPHODIESTERASE"/>
    <property type="match status" value="1"/>
</dbReference>
<evidence type="ECO:0000313" key="9">
    <source>
        <dbReference type="Proteomes" id="UP000231019"/>
    </source>
</evidence>
<dbReference type="InterPro" id="IPR030395">
    <property type="entry name" value="GP_PDE_dom"/>
</dbReference>
<evidence type="ECO:0000256" key="4">
    <source>
        <dbReference type="ARBA" id="ARBA00022798"/>
    </source>
</evidence>
<evidence type="ECO:0000259" key="7">
    <source>
        <dbReference type="PROSITE" id="PS51704"/>
    </source>
</evidence>
<accession>A0A2M7GAE9</accession>
<dbReference type="SUPFAM" id="SSF51695">
    <property type="entry name" value="PLC-like phosphodiesterases"/>
    <property type="match status" value="1"/>
</dbReference>
<dbReference type="Pfam" id="PF03009">
    <property type="entry name" value="GDPD"/>
    <property type="match status" value="1"/>
</dbReference>
<protein>
    <recommendedName>
        <fullName evidence="2">glycerophosphodiester phosphodiesterase</fullName>
        <ecNumber evidence="2">3.1.4.46</ecNumber>
    </recommendedName>
</protein>
<dbReference type="AlphaFoldDB" id="A0A2M7GAE9"/>
<evidence type="ECO:0000256" key="6">
    <source>
        <dbReference type="ARBA" id="ARBA00047512"/>
    </source>
</evidence>
<dbReference type="InterPro" id="IPR017946">
    <property type="entry name" value="PLC-like_Pdiesterase_TIM-brl"/>
</dbReference>
<evidence type="ECO:0000256" key="5">
    <source>
        <dbReference type="ARBA" id="ARBA00022801"/>
    </source>
</evidence>
<dbReference type="EMBL" id="PFFQ01000006">
    <property type="protein sequence ID" value="PIW19109.1"/>
    <property type="molecule type" value="Genomic_DNA"/>
</dbReference>
<dbReference type="PANTHER" id="PTHR43620:SF7">
    <property type="entry name" value="GLYCEROPHOSPHODIESTER PHOSPHODIESTERASE GDPD5-RELATED"/>
    <property type="match status" value="1"/>
</dbReference>
<keyword evidence="3" id="KW-0732">Signal</keyword>
<feature type="domain" description="GP-PDE" evidence="7">
    <location>
        <begin position="15"/>
        <end position="325"/>
    </location>
</feature>
<evidence type="ECO:0000256" key="2">
    <source>
        <dbReference type="ARBA" id="ARBA00012247"/>
    </source>
</evidence>
<dbReference type="Proteomes" id="UP000231019">
    <property type="component" value="Unassembled WGS sequence"/>
</dbReference>
<dbReference type="Gene3D" id="3.20.20.190">
    <property type="entry name" value="Phosphatidylinositol (PI) phosphodiesterase"/>
    <property type="match status" value="1"/>
</dbReference>
<organism evidence="8 9">
    <name type="scientific">bacterium (Candidatus Blackallbacteria) CG17_big_fil_post_rev_8_21_14_2_50_48_46</name>
    <dbReference type="NCBI Taxonomy" id="2014261"/>
    <lineage>
        <taxon>Bacteria</taxon>
        <taxon>Candidatus Blackallbacteria</taxon>
    </lineage>
</organism>
<comment type="similarity">
    <text evidence="1">Belongs to the glycerophosphoryl diester phosphodiesterase family.</text>
</comment>
<evidence type="ECO:0000256" key="1">
    <source>
        <dbReference type="ARBA" id="ARBA00007277"/>
    </source>
</evidence>
<dbReference type="GO" id="GO:0006629">
    <property type="term" value="P:lipid metabolic process"/>
    <property type="evidence" value="ECO:0007669"/>
    <property type="project" value="InterPro"/>
</dbReference>